<keyword evidence="2" id="KW-1185">Reference proteome</keyword>
<gene>
    <name evidence="1" type="ORF">BVRB_6g156100</name>
</gene>
<dbReference type="EMBL" id="KQ090326">
    <property type="protein sequence ID" value="KMS97331.1"/>
    <property type="molecule type" value="Genomic_DNA"/>
</dbReference>
<sequence length="52" mass="5571">MGGLLSEKFLDTNLAIPLSEHLSACCLLQLVAPYCSIWIALQAGAAVWCMGF</sequence>
<protein>
    <submittedName>
        <fullName evidence="1">Uncharacterized protein</fullName>
    </submittedName>
</protein>
<evidence type="ECO:0000313" key="1">
    <source>
        <dbReference type="EMBL" id="KMS97331.1"/>
    </source>
</evidence>
<evidence type="ECO:0000313" key="2">
    <source>
        <dbReference type="Proteomes" id="UP000035740"/>
    </source>
</evidence>
<reference evidence="1 2" key="1">
    <citation type="journal article" date="2014" name="Nature">
        <title>The genome of the recently domesticated crop plant sugar beet (Beta vulgaris).</title>
        <authorList>
            <person name="Dohm J.C."/>
            <person name="Minoche A.E."/>
            <person name="Holtgrawe D."/>
            <person name="Capella-Gutierrez S."/>
            <person name="Zakrzewski F."/>
            <person name="Tafer H."/>
            <person name="Rupp O."/>
            <person name="Sorensen T.R."/>
            <person name="Stracke R."/>
            <person name="Reinhardt R."/>
            <person name="Goesmann A."/>
            <person name="Kraft T."/>
            <person name="Schulz B."/>
            <person name="Stadler P.F."/>
            <person name="Schmidt T."/>
            <person name="Gabaldon T."/>
            <person name="Lehrach H."/>
            <person name="Weisshaar B."/>
            <person name="Himmelbauer H."/>
        </authorList>
    </citation>
    <scope>NUCLEOTIDE SEQUENCE [LARGE SCALE GENOMIC DNA]</scope>
    <source>
        <tissue evidence="1">Taproot</tissue>
    </source>
</reference>
<dbReference type="Gramene" id="KMS97331">
    <property type="protein sequence ID" value="KMS97331"/>
    <property type="gene ID" value="BVRB_6g156100"/>
</dbReference>
<name>A0A0J8B8M7_BETVV</name>
<organism evidence="1 2">
    <name type="scientific">Beta vulgaris subsp. vulgaris</name>
    <name type="common">Beet</name>
    <dbReference type="NCBI Taxonomy" id="3555"/>
    <lineage>
        <taxon>Eukaryota</taxon>
        <taxon>Viridiplantae</taxon>
        <taxon>Streptophyta</taxon>
        <taxon>Embryophyta</taxon>
        <taxon>Tracheophyta</taxon>
        <taxon>Spermatophyta</taxon>
        <taxon>Magnoliopsida</taxon>
        <taxon>eudicotyledons</taxon>
        <taxon>Gunneridae</taxon>
        <taxon>Pentapetalae</taxon>
        <taxon>Caryophyllales</taxon>
        <taxon>Chenopodiaceae</taxon>
        <taxon>Betoideae</taxon>
        <taxon>Beta</taxon>
    </lineage>
</organism>
<dbReference type="Proteomes" id="UP000035740">
    <property type="component" value="Unassembled WGS sequence"/>
</dbReference>
<accession>A0A0J8B8M7</accession>
<proteinExistence type="predicted"/>
<dbReference type="AlphaFoldDB" id="A0A0J8B8M7"/>